<dbReference type="Pfam" id="PF13426">
    <property type="entry name" value="PAS_9"/>
    <property type="match status" value="4"/>
</dbReference>
<keyword evidence="4" id="KW-0808">Transferase</keyword>
<dbReference type="InterPro" id="IPR029016">
    <property type="entry name" value="GAF-like_dom_sf"/>
</dbReference>
<feature type="domain" description="PAC" evidence="9">
    <location>
        <begin position="1009"/>
        <end position="1059"/>
    </location>
</feature>
<dbReference type="SMART" id="SM00086">
    <property type="entry name" value="PAC"/>
    <property type="match status" value="5"/>
</dbReference>
<feature type="domain" description="PAC" evidence="9">
    <location>
        <begin position="1128"/>
        <end position="1182"/>
    </location>
</feature>
<proteinExistence type="predicted"/>
<feature type="domain" description="PAS" evidence="8">
    <location>
        <begin position="522"/>
        <end position="571"/>
    </location>
</feature>
<dbReference type="Gene3D" id="3.30.565.10">
    <property type="entry name" value="Histidine kinase-like ATPase, C-terminal domain"/>
    <property type="match status" value="1"/>
</dbReference>
<evidence type="ECO:0000313" key="10">
    <source>
        <dbReference type="EMBL" id="BBE16196.1"/>
    </source>
</evidence>
<dbReference type="InterPro" id="IPR004358">
    <property type="entry name" value="Sig_transdc_His_kin-like_C"/>
</dbReference>
<dbReference type="InterPro" id="IPR003661">
    <property type="entry name" value="HisK_dim/P_dom"/>
</dbReference>
<dbReference type="Gene3D" id="3.30.450.20">
    <property type="entry name" value="PAS domain"/>
    <property type="match status" value="6"/>
</dbReference>
<keyword evidence="3" id="KW-0597">Phosphoprotein</keyword>
<dbReference type="InterPro" id="IPR036890">
    <property type="entry name" value="HATPase_C_sf"/>
</dbReference>
<comment type="catalytic activity">
    <reaction evidence="1">
        <text>ATP + protein L-histidine = ADP + protein N-phospho-L-histidine.</text>
        <dbReference type="EC" id="2.7.13.3"/>
    </reaction>
</comment>
<accession>A0A5K7S3T8</accession>
<dbReference type="Pfam" id="PF02518">
    <property type="entry name" value="HATPase_c"/>
    <property type="match status" value="1"/>
</dbReference>
<dbReference type="SMART" id="SM00091">
    <property type="entry name" value="PAS"/>
    <property type="match status" value="7"/>
</dbReference>
<dbReference type="SMART" id="SM00388">
    <property type="entry name" value="HisKA"/>
    <property type="match status" value="1"/>
</dbReference>
<dbReference type="SUPFAM" id="SSF55781">
    <property type="entry name" value="GAF domain-like"/>
    <property type="match status" value="2"/>
</dbReference>
<evidence type="ECO:0000256" key="2">
    <source>
        <dbReference type="ARBA" id="ARBA00012438"/>
    </source>
</evidence>
<dbReference type="InterPro" id="IPR035965">
    <property type="entry name" value="PAS-like_dom_sf"/>
</dbReference>
<dbReference type="Gene3D" id="3.30.450.40">
    <property type="match status" value="2"/>
</dbReference>
<dbReference type="InterPro" id="IPR003594">
    <property type="entry name" value="HATPase_dom"/>
</dbReference>
<dbReference type="PANTHER" id="PTHR43304:SF1">
    <property type="entry name" value="PAC DOMAIN-CONTAINING PROTEIN"/>
    <property type="match status" value="1"/>
</dbReference>
<evidence type="ECO:0000256" key="4">
    <source>
        <dbReference type="ARBA" id="ARBA00022679"/>
    </source>
</evidence>
<dbReference type="CDD" id="cd00075">
    <property type="entry name" value="HATPase"/>
    <property type="match status" value="1"/>
</dbReference>
<dbReference type="InterPro" id="IPR000700">
    <property type="entry name" value="PAS-assoc_C"/>
</dbReference>
<dbReference type="SUPFAM" id="SSF47384">
    <property type="entry name" value="Homodimeric domain of signal transducing histidine kinase"/>
    <property type="match status" value="1"/>
</dbReference>
<dbReference type="FunFam" id="3.30.565.10:FF:000006">
    <property type="entry name" value="Sensor histidine kinase WalK"/>
    <property type="match status" value="1"/>
</dbReference>
<dbReference type="InterPro" id="IPR003018">
    <property type="entry name" value="GAF"/>
</dbReference>
<keyword evidence="5" id="KW-0418">Kinase</keyword>
<keyword evidence="11" id="KW-1185">Reference proteome</keyword>
<evidence type="ECO:0000256" key="5">
    <source>
        <dbReference type="ARBA" id="ARBA00022777"/>
    </source>
</evidence>
<evidence type="ECO:0000259" key="8">
    <source>
        <dbReference type="PROSITE" id="PS50112"/>
    </source>
</evidence>
<dbReference type="PROSITE" id="PS50113">
    <property type="entry name" value="PAC"/>
    <property type="match status" value="4"/>
</dbReference>
<feature type="domain" description="PAC" evidence="9">
    <location>
        <begin position="606"/>
        <end position="658"/>
    </location>
</feature>
<dbReference type="CDD" id="cd00082">
    <property type="entry name" value="HisKA"/>
    <property type="match status" value="1"/>
</dbReference>
<dbReference type="InterPro" id="IPR005467">
    <property type="entry name" value="His_kinase_dom"/>
</dbReference>
<sequence>MILPQFNVQSILNCGLKSSYFMKRSAKKDKEKISDTNQGSDSLDECRKLIDELKAHQLELELENEKLRRGKKLLEDQLQKHGNSYNHTNLGRLTFNQEGVILGLDINASKILGKQINQLKGNRLIDFLDTSASVPFNEFLIHVFKSSQKVCCNTALSKRSNRSETIQLEGILSANGAECMIDIVGYNSGQRNNQDLCIESKVKYRLLLKDLLEGAGIVDQNGSIIYINPSGELIFEAAPEELKNRNLKEFINSDQLSIIREESDKWEEKKNGYEVDIVTLGGKNKTIKISFSSHLDRAGFNFFTLIIFTDITESKSREKHSELRHIMAEVSNDFINIKKEYFDDSVTLVLRKFGNFFDIDRSYIFILAEDGLFCNITHEWCKVGIRPQIQDSKDVPIWLMPWWMNKLKKFEPIYIPLTDNLPSEARSEKEILRIHNIKSLLAIPLLADNSLIGFLVFDSIREERNWQDKDILSLTLLGKILGNGFGRIKDEVRLKEINNQLNEKVEERSNEIFALLELNHAIVDNIELIVISTDKNGIIKSFNPFAEKMLGYKAEEVIGVYTPLIFYDPDELKPSPGHNSNSDLFKDSQFFLQTINQNLNQKKHSDGIERTFRSKDGTRINVLVTISKLEDELGNIQGFIGAAFDITRRKNAEEQLIKSENENTAIVRAIPDLLFKIRKDGTFSKFNNHSQNSLYNSEEIFSEAKIDGILHDELCARTREGWRKTLLTKEVTKFEYNLSANNEHRFYENRMIAISDNEGLSIIRDITDSKLNEQYSTIHRNLGFILATTTTIRQALFHVIHSMLQVEDIHAAGVYLINEQTGNLELVAHKGFSSEFIDSVRQYSPEEVHFQIIRKGEPVYGFYSEVIKNSGLFVRENLKQVGVIPIRHEAKFIGSVNIASRVTERLKDTSKIALEIIAVQIGGTLARIKSENALKLSQRNFKLIFDSLNDFMFILSTGGEIIRTNPIVGRVLCYAKDELLGKLISEVHIPERRSEVTFIIKKMARGKSVICSVPLCRKDGESIPVETKFVFGQWNGKVALYGISRDITERQKAEAKLKMQNLAFDAFSLAIIITDIDGIIQWTNSSFSKLSGYPISEIIGKNPRQIVNSGIQDRNFFETLWNTILDGRVWSGEMINRRKDGSLFHEELTITPVINYNGKITSFIAIKIDITKRKEMELALQKSEERWHFAIEGSGDGAWDWNLITDEVFFSDQWKIMLGYSVSEIENKIDEWKRLIHPDDLNSCLSELDKHFNGETEFYYNEYRMLSKDGNYKWILDRGKLIEWASDGKPLRIIGTHKDITGRKLFEEQLQKGIEKEKELSELKSRFVATTSHEFRTPLASILMISDTLISHYQKMNIEQVVSRLTKIKNHVLHLTDIVNNVLQLSKMQEGKIVFRPKDEDFIAMCLNITNEFISAKSIKGQIVFNYPFKTLIARVDERLIIQAINNLISNAIKYSGDDISIKIELKLENNELIFSVKDKGIGIPEEDIKHLFTPFFRANNVSTIQGNGLGLSIVRESVALHGGTVSCSNNVDKGTTFSLHFPVDLITNYSYARKD</sequence>
<dbReference type="Pfam" id="PF00512">
    <property type="entry name" value="HisKA"/>
    <property type="match status" value="1"/>
</dbReference>
<dbReference type="NCBIfam" id="TIGR00229">
    <property type="entry name" value="sensory_box"/>
    <property type="match status" value="5"/>
</dbReference>
<dbReference type="Pfam" id="PF08447">
    <property type="entry name" value="PAS_3"/>
    <property type="match status" value="1"/>
</dbReference>
<dbReference type="GO" id="GO:0000155">
    <property type="term" value="F:phosphorelay sensor kinase activity"/>
    <property type="evidence" value="ECO:0007669"/>
    <property type="project" value="InterPro"/>
</dbReference>
<dbReference type="SUPFAM" id="SSF55785">
    <property type="entry name" value="PYP-like sensor domain (PAS domain)"/>
    <property type="match status" value="6"/>
</dbReference>
<feature type="domain" description="PAS" evidence="8">
    <location>
        <begin position="1063"/>
        <end position="1102"/>
    </location>
</feature>
<dbReference type="Gene3D" id="1.10.287.130">
    <property type="match status" value="1"/>
</dbReference>
<evidence type="ECO:0000256" key="6">
    <source>
        <dbReference type="SAM" id="Coils"/>
    </source>
</evidence>
<feature type="domain" description="PAS" evidence="8">
    <location>
        <begin position="200"/>
        <end position="270"/>
    </location>
</feature>
<dbReference type="PROSITE" id="PS50109">
    <property type="entry name" value="HIS_KIN"/>
    <property type="match status" value="1"/>
</dbReference>
<dbReference type="CDD" id="cd00130">
    <property type="entry name" value="PAS"/>
    <property type="match status" value="5"/>
</dbReference>
<reference evidence="10" key="1">
    <citation type="journal article" date="2020" name="Int. J. Syst. Evol. Microbiol.">
        <title>Aquipluma nitroreducens gen. nov. sp. nov., a novel facultatively anaerobic bacterium isolated from a freshwater lake.</title>
        <authorList>
            <person name="Watanabe M."/>
            <person name="Kojima H."/>
            <person name="Fukui M."/>
        </authorList>
    </citation>
    <scope>NUCLEOTIDE SEQUENCE</scope>
    <source>
        <strain evidence="10">MeG22</strain>
    </source>
</reference>
<dbReference type="InterPro" id="IPR052162">
    <property type="entry name" value="Sensor_kinase/Photoreceptor"/>
</dbReference>
<dbReference type="InterPro" id="IPR013655">
    <property type="entry name" value="PAS_fold_3"/>
</dbReference>
<name>A0A5K7S3T8_9BACT</name>
<feature type="domain" description="PAC" evidence="9">
    <location>
        <begin position="1259"/>
        <end position="1312"/>
    </location>
</feature>
<evidence type="ECO:0000256" key="1">
    <source>
        <dbReference type="ARBA" id="ARBA00000085"/>
    </source>
</evidence>
<dbReference type="SMART" id="SM00387">
    <property type="entry name" value="HATPase_c"/>
    <property type="match status" value="1"/>
</dbReference>
<dbReference type="PROSITE" id="PS50112">
    <property type="entry name" value="PAS"/>
    <property type="match status" value="4"/>
</dbReference>
<evidence type="ECO:0000259" key="7">
    <source>
        <dbReference type="PROSITE" id="PS50109"/>
    </source>
</evidence>
<dbReference type="Pfam" id="PF01590">
    <property type="entry name" value="GAF"/>
    <property type="match status" value="1"/>
</dbReference>
<evidence type="ECO:0000313" key="11">
    <source>
        <dbReference type="Proteomes" id="UP001193389"/>
    </source>
</evidence>
<evidence type="ECO:0000256" key="3">
    <source>
        <dbReference type="ARBA" id="ARBA00022553"/>
    </source>
</evidence>
<gene>
    <name evidence="10" type="ORF">AQPE_0333</name>
</gene>
<dbReference type="PANTHER" id="PTHR43304">
    <property type="entry name" value="PHYTOCHROME-LIKE PROTEIN CPH1"/>
    <property type="match status" value="1"/>
</dbReference>
<feature type="coiled-coil region" evidence="6">
    <location>
        <begin position="43"/>
        <end position="77"/>
    </location>
</feature>
<dbReference type="InterPro" id="IPR036097">
    <property type="entry name" value="HisK_dim/P_sf"/>
</dbReference>
<organism evidence="10 11">
    <name type="scientific">Aquipluma nitroreducens</name>
    <dbReference type="NCBI Taxonomy" id="2010828"/>
    <lineage>
        <taxon>Bacteria</taxon>
        <taxon>Pseudomonadati</taxon>
        <taxon>Bacteroidota</taxon>
        <taxon>Bacteroidia</taxon>
        <taxon>Marinilabiliales</taxon>
        <taxon>Prolixibacteraceae</taxon>
        <taxon>Aquipluma</taxon>
    </lineage>
</organism>
<dbReference type="EC" id="2.7.13.3" evidence="2"/>
<protein>
    <recommendedName>
        <fullName evidence="2">histidine kinase</fullName>
        <ecNumber evidence="2">2.7.13.3</ecNumber>
    </recommendedName>
</protein>
<dbReference type="SUPFAM" id="SSF55874">
    <property type="entry name" value="ATPase domain of HSP90 chaperone/DNA topoisomerase II/histidine kinase"/>
    <property type="match status" value="1"/>
</dbReference>
<dbReference type="KEGG" id="anf:AQPE_0333"/>
<dbReference type="PRINTS" id="PR00344">
    <property type="entry name" value="BCTRLSENSOR"/>
</dbReference>
<dbReference type="InterPro" id="IPR001610">
    <property type="entry name" value="PAC"/>
</dbReference>
<evidence type="ECO:0000259" key="9">
    <source>
        <dbReference type="PROSITE" id="PS50113"/>
    </source>
</evidence>
<dbReference type="EMBL" id="AP018694">
    <property type="protein sequence ID" value="BBE16196.1"/>
    <property type="molecule type" value="Genomic_DNA"/>
</dbReference>
<feature type="domain" description="Histidine kinase" evidence="7">
    <location>
        <begin position="1330"/>
        <end position="1546"/>
    </location>
</feature>
<dbReference type="InterPro" id="IPR000014">
    <property type="entry name" value="PAS"/>
</dbReference>
<dbReference type="Proteomes" id="UP001193389">
    <property type="component" value="Chromosome"/>
</dbReference>
<feature type="domain" description="PAS" evidence="8">
    <location>
        <begin position="937"/>
        <end position="1007"/>
    </location>
</feature>
<keyword evidence="6" id="KW-0175">Coiled coil</keyword>